<proteinExistence type="predicted"/>
<evidence type="ECO:0000313" key="3">
    <source>
        <dbReference type="Proteomes" id="UP000031740"/>
    </source>
</evidence>
<comment type="caution">
    <text evidence="2">The sequence shown here is derived from an EMBL/GenBank/DDBJ whole genome shotgun (WGS) entry which is preliminary data.</text>
</comment>
<evidence type="ECO:0000313" key="2">
    <source>
        <dbReference type="EMBL" id="KEG18311.1"/>
    </source>
</evidence>
<evidence type="ECO:0000256" key="1">
    <source>
        <dbReference type="SAM" id="MobiDB-lite"/>
    </source>
</evidence>
<dbReference type="NCBIfam" id="NF009442">
    <property type="entry name" value="PRK12798.1-4"/>
    <property type="match status" value="1"/>
</dbReference>
<dbReference type="EMBL" id="ASIV01000008">
    <property type="protein sequence ID" value="KEG18311.1"/>
    <property type="molecule type" value="Genomic_DNA"/>
</dbReference>
<gene>
    <name evidence="2" type="ORF">H710_01160</name>
</gene>
<dbReference type="HOGENOM" id="CLU_035030_1_1_5"/>
<name>A0A072QY19_BARBA</name>
<dbReference type="STRING" id="1293911.H710_01160"/>
<accession>A0A072QY19</accession>
<reference evidence="2 3" key="1">
    <citation type="submission" date="2013-04" db="EMBL/GenBank/DDBJ databases">
        <title>The Genome Sequence of Bartonella bacilliformis Ver097.</title>
        <authorList>
            <consortium name="The Broad Institute Genomics Platform"/>
            <consortium name="The Broad Institute Genome Sequencing Center for Infectious Disease"/>
            <person name="Feldgarden M."/>
            <person name="Kirby J."/>
            <person name="Birtles R."/>
            <person name="Dasch G."/>
            <person name="Hendrix L."/>
            <person name="Koehler J."/>
            <person name="Walker B."/>
            <person name="Young S.K."/>
            <person name="Zeng Q."/>
            <person name="Gargeya S."/>
            <person name="Fitzgerald M."/>
            <person name="Haas B."/>
            <person name="Abouelleil A."/>
            <person name="Allen A.W."/>
            <person name="Alvarado L."/>
            <person name="Arachchi H.M."/>
            <person name="Berlin A.M."/>
            <person name="Chapman S.B."/>
            <person name="Gainer-Dewar J."/>
            <person name="Goldberg J."/>
            <person name="Griggs A."/>
            <person name="Gujja S."/>
            <person name="Hansen M."/>
            <person name="Howarth C."/>
            <person name="Imamovic A."/>
            <person name="Ireland A."/>
            <person name="Larimer J."/>
            <person name="McCowan C."/>
            <person name="Murphy C."/>
            <person name="Pearson M."/>
            <person name="Poon T.W."/>
            <person name="Priest M."/>
            <person name="Roberts A."/>
            <person name="Saif S."/>
            <person name="Shea T."/>
            <person name="Sisk P."/>
            <person name="Sykes S."/>
            <person name="Wortman J."/>
            <person name="Nusbaum C."/>
            <person name="Birren B."/>
        </authorList>
    </citation>
    <scope>NUCLEOTIDE SEQUENCE [LARGE SCALE GENOMIC DNA]</scope>
    <source>
        <strain evidence="2 3">Ver097</strain>
    </source>
</reference>
<feature type="compositionally biased region" description="Polar residues" evidence="1">
    <location>
        <begin position="398"/>
        <end position="413"/>
    </location>
</feature>
<dbReference type="AlphaFoldDB" id="A0A072QY19"/>
<dbReference type="Proteomes" id="UP000031740">
    <property type="component" value="Unassembled WGS sequence"/>
</dbReference>
<evidence type="ECO:0008006" key="4">
    <source>
        <dbReference type="Google" id="ProtNLM"/>
    </source>
</evidence>
<organism evidence="2 3">
    <name type="scientific">Bartonella bacilliformis Ver097</name>
    <dbReference type="NCBI Taxonomy" id="1293911"/>
    <lineage>
        <taxon>Bacteria</taxon>
        <taxon>Pseudomonadati</taxon>
        <taxon>Pseudomonadota</taxon>
        <taxon>Alphaproteobacteria</taxon>
        <taxon>Hyphomicrobiales</taxon>
        <taxon>Bartonellaceae</taxon>
        <taxon>Bartonella</taxon>
    </lineage>
</organism>
<dbReference type="PATRIC" id="fig|1293911.3.peg.1199"/>
<sequence length="454" mass="50864">MMRRIQSVCLLLFFVLIQAICPQRVEASLQQVETATDTKFGEVFVAQAALPSEDLSVSEEKSSTSSRIILSQPIQLVRSLQNLQDKIMSGQEGALQKQPELLREIGEKFLTLSPDVWQDEHNLYALLIYLLNGGNPRVVRIILEDYGQGVIAQNLITGALAYTSHKREEFFRAFANLSDQELQSLPHALFLSIVLSTVTNTSEKDPALALKQLNQVRLLAPGTLFEESAIRRELRVAATLEKAELLVLLVRNYANRFEKSPYANNFWSEFRLVIPRIEKSLSDEQFETLVSYAPTILQLMTYTEVSRAALIDARMERVKLSAQKALILAHKLNVNDAPIHLYYAASLASSVTAEKAAQMLKTISSKDLSERDRPLLTAAQAIADRVSSSLSNNLQVVETQEFTPSQSQETLKTQSKRRGGQQSDLLSIATETDQFIEQTRKKIDAIDKLLGEKI</sequence>
<protein>
    <recommendedName>
        <fullName evidence="4">Chemotaxis protein MotC</fullName>
    </recommendedName>
</protein>
<feature type="region of interest" description="Disordered" evidence="1">
    <location>
        <begin position="398"/>
        <end position="424"/>
    </location>
</feature>